<sequence length="383" mass="40252">MSTEKTITGRDPVTGGGIAITMRDGRIAAIAETDSQDETYLTPGLVDLQVNGYAGLDLNDGALTPKRVSELTRIMAGLGVTTYLPTLVTGSRERLLDGLDAIATARREDPLCARMIPGVHMEGPSIAPEDGPRGAHPAEHVRPPSLDEFNAWQKASGDLVRLVTLAPEYEEAPAYIRAITAQGVHVAIGHSSATPEQVHAAAEAGARLSTHLGNGAAALMPRHPNLIWAQLADDRLTATLIADGHHLPDDTFKTMLRAKGLERTLLVSDSVALAGMEPGIYRQPIGGDVEVRADGRVGIAGTPYLAGAGLPLIANIPIAMRMAGLSLAQALRLATANPGAFVDGRGVMKLDAPADLIRFSIDGKTGAFELKTTLVHGEEVYSA</sequence>
<dbReference type="GO" id="GO:0008448">
    <property type="term" value="F:N-acetylglucosamine-6-phosphate deacetylase activity"/>
    <property type="evidence" value="ECO:0007669"/>
    <property type="project" value="InterPro"/>
</dbReference>
<dbReference type="Gene3D" id="3.20.20.140">
    <property type="entry name" value="Metal-dependent hydrolases"/>
    <property type="match status" value="1"/>
</dbReference>
<protein>
    <submittedName>
        <fullName evidence="9">N-acetylglucosamine-6-phosphate deacetylase</fullName>
    </submittedName>
</protein>
<name>A0A1H4QII4_9HYPH</name>
<evidence type="ECO:0000256" key="1">
    <source>
        <dbReference type="ARBA" id="ARBA00010716"/>
    </source>
</evidence>
<dbReference type="InterPro" id="IPR032466">
    <property type="entry name" value="Metal_Hydrolase"/>
</dbReference>
<feature type="binding site" evidence="7">
    <location>
        <position position="190"/>
    </location>
    <ligand>
        <name>Zn(2+)</name>
        <dbReference type="ChEBI" id="CHEBI:29105"/>
    </ligand>
</feature>
<dbReference type="GO" id="GO:0046872">
    <property type="term" value="F:metal ion binding"/>
    <property type="evidence" value="ECO:0007669"/>
    <property type="project" value="UniProtKB-KW"/>
</dbReference>
<dbReference type="RefSeq" id="WP_090330210.1">
    <property type="nucleotide sequence ID" value="NZ_FNSL01000002.1"/>
</dbReference>
<feature type="active site" description="Proton donor/acceptor" evidence="5">
    <location>
        <position position="269"/>
    </location>
</feature>
<dbReference type="InterPro" id="IPR003764">
    <property type="entry name" value="GlcNAc_6-P_deAcase"/>
</dbReference>
<dbReference type="Proteomes" id="UP000199064">
    <property type="component" value="Unassembled WGS sequence"/>
</dbReference>
<comment type="similarity">
    <text evidence="1 4">Belongs to the metallo-dependent hydrolases superfamily. NagA family.</text>
</comment>
<evidence type="ECO:0000256" key="3">
    <source>
        <dbReference type="ARBA" id="ARBA00022801"/>
    </source>
</evidence>
<organism evidence="9 10">
    <name type="scientific">Nitratireductor aquibiodomus</name>
    <dbReference type="NCBI Taxonomy" id="204799"/>
    <lineage>
        <taxon>Bacteria</taxon>
        <taxon>Pseudomonadati</taxon>
        <taxon>Pseudomonadota</taxon>
        <taxon>Alphaproteobacteria</taxon>
        <taxon>Hyphomicrobiales</taxon>
        <taxon>Phyllobacteriaceae</taxon>
        <taxon>Nitratireductor</taxon>
    </lineage>
</organism>
<feature type="binding site" evidence="6">
    <location>
        <position position="222"/>
    </location>
    <ligand>
        <name>substrate</name>
    </ligand>
</feature>
<dbReference type="InterPro" id="IPR006680">
    <property type="entry name" value="Amidohydro-rel"/>
</dbReference>
<gene>
    <name evidence="9" type="ORF">SAMN05216452_4098</name>
</gene>
<evidence type="ECO:0000256" key="4">
    <source>
        <dbReference type="PIRNR" id="PIRNR038994"/>
    </source>
</evidence>
<evidence type="ECO:0000256" key="6">
    <source>
        <dbReference type="PIRSR" id="PIRSR038994-2"/>
    </source>
</evidence>
<evidence type="ECO:0000313" key="10">
    <source>
        <dbReference type="Proteomes" id="UP000199064"/>
    </source>
</evidence>
<proteinExistence type="inferred from homology"/>
<dbReference type="PANTHER" id="PTHR11113">
    <property type="entry name" value="N-ACETYLGLUCOSAMINE-6-PHOSPHATE DEACETYLASE"/>
    <property type="match status" value="1"/>
</dbReference>
<comment type="cofactor">
    <cofactor evidence="7">
        <name>a divalent metal cation</name>
        <dbReference type="ChEBI" id="CHEBI:60240"/>
    </cofactor>
    <text evidence="7">Binds 1 divalent metal cation per subunit.</text>
</comment>
<keyword evidence="3 4" id="KW-0378">Hydrolase</keyword>
<evidence type="ECO:0000256" key="2">
    <source>
        <dbReference type="ARBA" id="ARBA00022723"/>
    </source>
</evidence>
<feature type="binding site" evidence="6">
    <location>
        <position position="135"/>
    </location>
    <ligand>
        <name>substrate</name>
    </ligand>
</feature>
<dbReference type="Pfam" id="PF01979">
    <property type="entry name" value="Amidohydro_1"/>
    <property type="match status" value="1"/>
</dbReference>
<dbReference type="GO" id="GO:0006046">
    <property type="term" value="P:N-acetylglucosamine catabolic process"/>
    <property type="evidence" value="ECO:0007669"/>
    <property type="project" value="TreeGrafter"/>
</dbReference>
<evidence type="ECO:0000256" key="7">
    <source>
        <dbReference type="PIRSR" id="PIRSR038994-3"/>
    </source>
</evidence>
<dbReference type="PANTHER" id="PTHR11113:SF14">
    <property type="entry name" value="N-ACETYLGLUCOSAMINE-6-PHOSPHATE DEACETYLASE"/>
    <property type="match status" value="1"/>
</dbReference>
<feature type="binding site" evidence="7">
    <location>
        <position position="122"/>
    </location>
    <ligand>
        <name>Zn(2+)</name>
        <dbReference type="ChEBI" id="CHEBI:29105"/>
    </ligand>
</feature>
<evidence type="ECO:0000256" key="5">
    <source>
        <dbReference type="PIRSR" id="PIRSR038994-1"/>
    </source>
</evidence>
<keyword evidence="10" id="KW-1185">Reference proteome</keyword>
<evidence type="ECO:0000313" key="9">
    <source>
        <dbReference type="EMBL" id="SEC19342.1"/>
    </source>
</evidence>
<feature type="binding site" evidence="6">
    <location>
        <begin position="305"/>
        <end position="307"/>
    </location>
    <ligand>
        <name>substrate</name>
    </ligand>
</feature>
<feature type="domain" description="Amidohydrolase-related" evidence="8">
    <location>
        <begin position="40"/>
        <end position="380"/>
    </location>
</feature>
<feature type="binding site" evidence="6">
    <location>
        <begin position="214"/>
        <end position="215"/>
    </location>
    <ligand>
        <name>substrate</name>
    </ligand>
</feature>
<keyword evidence="4" id="KW-0119">Carbohydrate metabolism</keyword>
<dbReference type="SUPFAM" id="SSF51556">
    <property type="entry name" value="Metallo-dependent hydrolases"/>
    <property type="match status" value="1"/>
</dbReference>
<dbReference type="EMBL" id="FNSL01000002">
    <property type="protein sequence ID" value="SEC19342.1"/>
    <property type="molecule type" value="Genomic_DNA"/>
</dbReference>
<reference evidence="10" key="1">
    <citation type="submission" date="2016-10" db="EMBL/GenBank/DDBJ databases">
        <authorList>
            <person name="Varghese N."/>
            <person name="Submissions S."/>
        </authorList>
    </citation>
    <scope>NUCLEOTIDE SEQUENCE [LARGE SCALE GENOMIC DNA]</scope>
    <source>
        <strain evidence="10">ES.061</strain>
    </source>
</reference>
<dbReference type="PIRSF" id="PIRSF038994">
    <property type="entry name" value="NagA"/>
    <property type="match status" value="1"/>
</dbReference>
<feature type="binding site" evidence="6">
    <location>
        <position position="246"/>
    </location>
    <ligand>
        <name>substrate</name>
    </ligand>
</feature>
<dbReference type="AlphaFoldDB" id="A0A1H4QII4"/>
<keyword evidence="2 7" id="KW-0479">Metal-binding</keyword>
<evidence type="ECO:0000259" key="8">
    <source>
        <dbReference type="Pfam" id="PF01979"/>
    </source>
</evidence>
<feature type="binding site" evidence="7">
    <location>
        <position position="211"/>
    </location>
    <ligand>
        <name>Zn(2+)</name>
        <dbReference type="ChEBI" id="CHEBI:29105"/>
    </ligand>
</feature>
<accession>A0A1H4QII4</accession>